<reference evidence="1" key="1">
    <citation type="submission" date="2023-04" db="EMBL/GenBank/DDBJ databases">
        <title>A chromosome-level genome assembly of the parasitoid wasp Eretmocerus hayati.</title>
        <authorList>
            <person name="Zhong Y."/>
            <person name="Liu S."/>
            <person name="Liu Y."/>
        </authorList>
    </citation>
    <scope>NUCLEOTIDE SEQUENCE</scope>
    <source>
        <strain evidence="1">ZJU_SS_LIU_2023</strain>
    </source>
</reference>
<protein>
    <submittedName>
        <fullName evidence="1">Uncharacterized protein</fullName>
    </submittedName>
</protein>
<dbReference type="Proteomes" id="UP001239111">
    <property type="component" value="Chromosome 1"/>
</dbReference>
<sequence length="161" mass="18843">MMKSSLIAIVFMCAFAMVKEISSAPQYSSNDSKDWHDKQSFVTSDGKGRGSIQAGQKISDNEFSNYWQREMSWESDGNYKPGSNDQVIGGYEEIERKQKELSEKFKSRMDDGMREFERKQQEIAEQFRSRMEENFRSNFGMDYDMGFKSGFPRFVSNMFLR</sequence>
<name>A0ACC2PUP7_9HYME</name>
<keyword evidence="2" id="KW-1185">Reference proteome</keyword>
<gene>
    <name evidence="1" type="ORF">QAD02_023104</name>
</gene>
<accession>A0ACC2PUP7</accession>
<evidence type="ECO:0000313" key="2">
    <source>
        <dbReference type="Proteomes" id="UP001239111"/>
    </source>
</evidence>
<proteinExistence type="predicted"/>
<evidence type="ECO:0000313" key="1">
    <source>
        <dbReference type="EMBL" id="KAJ8687310.1"/>
    </source>
</evidence>
<comment type="caution">
    <text evidence="1">The sequence shown here is derived from an EMBL/GenBank/DDBJ whole genome shotgun (WGS) entry which is preliminary data.</text>
</comment>
<organism evidence="1 2">
    <name type="scientific">Eretmocerus hayati</name>
    <dbReference type="NCBI Taxonomy" id="131215"/>
    <lineage>
        <taxon>Eukaryota</taxon>
        <taxon>Metazoa</taxon>
        <taxon>Ecdysozoa</taxon>
        <taxon>Arthropoda</taxon>
        <taxon>Hexapoda</taxon>
        <taxon>Insecta</taxon>
        <taxon>Pterygota</taxon>
        <taxon>Neoptera</taxon>
        <taxon>Endopterygota</taxon>
        <taxon>Hymenoptera</taxon>
        <taxon>Apocrita</taxon>
        <taxon>Proctotrupomorpha</taxon>
        <taxon>Chalcidoidea</taxon>
        <taxon>Aphelinidae</taxon>
        <taxon>Aphelininae</taxon>
        <taxon>Eretmocerus</taxon>
    </lineage>
</organism>
<dbReference type="EMBL" id="CM056741">
    <property type="protein sequence ID" value="KAJ8687310.1"/>
    <property type="molecule type" value="Genomic_DNA"/>
</dbReference>